<dbReference type="STRING" id="479433.Caci_0989"/>
<dbReference type="RefSeq" id="WP_012785211.1">
    <property type="nucleotide sequence ID" value="NC_013131.1"/>
</dbReference>
<feature type="domain" description="GCN5-related N-acetyltransferase Rv2170-like" evidence="1">
    <location>
        <begin position="200"/>
        <end position="260"/>
    </location>
</feature>
<evidence type="ECO:0000313" key="2">
    <source>
        <dbReference type="EMBL" id="ACU69917.1"/>
    </source>
</evidence>
<sequence length="267" mass="27627">MESLEAKVNGYLHGNARARATNEACGPFHIGLDDNNANPFLNYAVPEAGATVTAADIEALIAAFAKRERTPRLEFAPGGAPGVEEALLAAGFEVQQRLPFMVVTAEELVGPAQLDGIEVLVLDTSATDEELSGAALAQHEAFEGPDKPQDDTERANALAGMRAMVDAGRFASLARCAAGSASAGVPMAAGSGGPAIAGTTEIGGIGTRPAFRRRGAGAAVTAALSRHLLEVAGLDCVWLSPAGPDQERLYASIGYRSLGEMLFIWKP</sequence>
<organism evidence="2 3">
    <name type="scientific">Catenulispora acidiphila (strain DSM 44928 / JCM 14897 / NBRC 102108 / NRRL B-24433 / ID139908)</name>
    <dbReference type="NCBI Taxonomy" id="479433"/>
    <lineage>
        <taxon>Bacteria</taxon>
        <taxon>Bacillati</taxon>
        <taxon>Actinomycetota</taxon>
        <taxon>Actinomycetes</taxon>
        <taxon>Catenulisporales</taxon>
        <taxon>Catenulisporaceae</taxon>
        <taxon>Catenulispora</taxon>
    </lineage>
</organism>
<dbReference type="InterPro" id="IPR016181">
    <property type="entry name" value="Acyl_CoA_acyltransferase"/>
</dbReference>
<gene>
    <name evidence="2" type="ordered locus">Caci_0989</name>
</gene>
<dbReference type="HOGENOM" id="CLU_093867_0_0_11"/>
<dbReference type="GO" id="GO:0016747">
    <property type="term" value="F:acyltransferase activity, transferring groups other than amino-acyl groups"/>
    <property type="evidence" value="ECO:0007669"/>
    <property type="project" value="InterPro"/>
</dbReference>
<dbReference type="SUPFAM" id="SSF55729">
    <property type="entry name" value="Acyl-CoA N-acyltransferases (Nat)"/>
    <property type="match status" value="1"/>
</dbReference>
<dbReference type="InterPro" id="IPR013653">
    <property type="entry name" value="GCN5-like_dom"/>
</dbReference>
<keyword evidence="3" id="KW-1185">Reference proteome</keyword>
<accession>C7Q457</accession>
<proteinExistence type="predicted"/>
<dbReference type="OrthoDB" id="3814600at2"/>
<name>C7Q457_CATAD</name>
<dbReference type="EMBL" id="CP001700">
    <property type="protein sequence ID" value="ACU69917.1"/>
    <property type="molecule type" value="Genomic_DNA"/>
</dbReference>
<dbReference type="InParanoid" id="C7Q457"/>
<evidence type="ECO:0000259" key="1">
    <source>
        <dbReference type="Pfam" id="PF08445"/>
    </source>
</evidence>
<dbReference type="Pfam" id="PF08445">
    <property type="entry name" value="FR47"/>
    <property type="match status" value="1"/>
</dbReference>
<reference evidence="2 3" key="1">
    <citation type="journal article" date="2009" name="Stand. Genomic Sci.">
        <title>Complete genome sequence of Catenulispora acidiphila type strain (ID 139908).</title>
        <authorList>
            <person name="Copeland A."/>
            <person name="Lapidus A."/>
            <person name="Glavina Del Rio T."/>
            <person name="Nolan M."/>
            <person name="Lucas S."/>
            <person name="Chen F."/>
            <person name="Tice H."/>
            <person name="Cheng J.F."/>
            <person name="Bruce D."/>
            <person name="Goodwin L."/>
            <person name="Pitluck S."/>
            <person name="Mikhailova N."/>
            <person name="Pati A."/>
            <person name="Ivanova N."/>
            <person name="Mavromatis K."/>
            <person name="Chen A."/>
            <person name="Palaniappan K."/>
            <person name="Chain P."/>
            <person name="Land M."/>
            <person name="Hauser L."/>
            <person name="Chang Y.J."/>
            <person name="Jeffries C.D."/>
            <person name="Chertkov O."/>
            <person name="Brettin T."/>
            <person name="Detter J.C."/>
            <person name="Han C."/>
            <person name="Ali Z."/>
            <person name="Tindall B.J."/>
            <person name="Goker M."/>
            <person name="Bristow J."/>
            <person name="Eisen J.A."/>
            <person name="Markowitz V."/>
            <person name="Hugenholtz P."/>
            <person name="Kyrpides N.C."/>
            <person name="Klenk H.P."/>
        </authorList>
    </citation>
    <scope>NUCLEOTIDE SEQUENCE [LARGE SCALE GENOMIC DNA]</scope>
    <source>
        <strain evidence="3">DSM 44928 / JCM 14897 / NBRC 102108 / NRRL B-24433 / ID139908</strain>
    </source>
</reference>
<dbReference type="Proteomes" id="UP000000851">
    <property type="component" value="Chromosome"/>
</dbReference>
<dbReference type="AlphaFoldDB" id="C7Q457"/>
<keyword evidence="2" id="KW-0808">Transferase</keyword>
<dbReference type="KEGG" id="cai:Caci_0989"/>
<dbReference type="Gene3D" id="3.40.630.30">
    <property type="match status" value="1"/>
</dbReference>
<evidence type="ECO:0000313" key="3">
    <source>
        <dbReference type="Proteomes" id="UP000000851"/>
    </source>
</evidence>
<protein>
    <submittedName>
        <fullName evidence="2">GCN5-related N-acetyltransferase</fullName>
    </submittedName>
</protein>
<dbReference type="eggNOG" id="COG3393">
    <property type="taxonomic scope" value="Bacteria"/>
</dbReference>